<gene>
    <name evidence="3" type="ORF">GCM10017781_45910</name>
    <name evidence="4" type="ORF">HNQ07_004656</name>
</gene>
<sequence length="203" mass="22224">MPASRLTVQPTVHPSAVVQDCRLGAWTEVAAGCHLTDMVLGDYSYVMEGVQAIHSVVGKFCSVAAGVRLNPGNHPLERPTAHHLTYRAADYGLGEDDEAFFERRRARPVTLGHDVWIGHGVTVLSGVTVGTGAAVGAGAVVTRDVAPYTVVAGVPARFLRRRFDEPTADRLLASAWWDWTHEQLRERLDDLRGNVHTFVERYA</sequence>
<dbReference type="RefSeq" id="WP_184116211.1">
    <property type="nucleotide sequence ID" value="NZ_BNAJ01000022.1"/>
</dbReference>
<dbReference type="CDD" id="cd03349">
    <property type="entry name" value="LbH_XAT"/>
    <property type="match status" value="1"/>
</dbReference>
<evidence type="ECO:0000313" key="4">
    <source>
        <dbReference type="EMBL" id="MBB5379141.1"/>
    </source>
</evidence>
<evidence type="ECO:0000313" key="6">
    <source>
        <dbReference type="Proteomes" id="UP000619376"/>
    </source>
</evidence>
<reference evidence="3" key="1">
    <citation type="journal article" date="2014" name="Int. J. Syst. Evol. Microbiol.">
        <title>Complete genome of a new Firmicutes species belonging to the dominant human colonic microbiota ('Ruminococcus bicirculans') reveals two chromosomes and a selective capacity to utilize plant glucans.</title>
        <authorList>
            <consortium name="NISC Comparative Sequencing Program"/>
            <person name="Wegmann U."/>
            <person name="Louis P."/>
            <person name="Goesmann A."/>
            <person name="Henrissat B."/>
            <person name="Duncan S.H."/>
            <person name="Flint H.J."/>
        </authorList>
    </citation>
    <scope>NUCLEOTIDE SEQUENCE</scope>
    <source>
        <strain evidence="3">CGMCC 1.18437</strain>
    </source>
</reference>
<name>A0A7W8KLD4_9DEIO</name>
<dbReference type="Pfam" id="PF00132">
    <property type="entry name" value="Hexapep"/>
    <property type="match status" value="1"/>
</dbReference>
<dbReference type="PANTHER" id="PTHR43300:SF11">
    <property type="entry name" value="ACETYLTRANSFERASE RV3034C-RELATED"/>
    <property type="match status" value="1"/>
</dbReference>
<evidence type="ECO:0000313" key="5">
    <source>
        <dbReference type="Proteomes" id="UP000539473"/>
    </source>
</evidence>
<proteinExistence type="predicted"/>
<dbReference type="SUPFAM" id="SSF51161">
    <property type="entry name" value="Trimeric LpxA-like enzymes"/>
    <property type="match status" value="1"/>
</dbReference>
<comment type="caution">
    <text evidence="4">The sequence shown here is derived from an EMBL/GenBank/DDBJ whole genome shotgun (WGS) entry which is preliminary data.</text>
</comment>
<organism evidence="4 5">
    <name type="scientific">Deinococcus metalli</name>
    <dbReference type="NCBI Taxonomy" id="1141878"/>
    <lineage>
        <taxon>Bacteria</taxon>
        <taxon>Thermotogati</taxon>
        <taxon>Deinococcota</taxon>
        <taxon>Deinococci</taxon>
        <taxon>Deinococcales</taxon>
        <taxon>Deinococcaceae</taxon>
        <taxon>Deinococcus</taxon>
    </lineage>
</organism>
<dbReference type="PROSITE" id="PS00101">
    <property type="entry name" value="HEXAPEP_TRANSFERASES"/>
    <property type="match status" value="1"/>
</dbReference>
<evidence type="ECO:0000313" key="3">
    <source>
        <dbReference type="EMBL" id="GHF64937.1"/>
    </source>
</evidence>
<reference evidence="3" key="4">
    <citation type="submission" date="2024-05" db="EMBL/GenBank/DDBJ databases">
        <authorList>
            <person name="Sun Q."/>
            <person name="Zhou Y."/>
        </authorList>
    </citation>
    <scope>NUCLEOTIDE SEQUENCE</scope>
    <source>
        <strain evidence="3">CGMCC 1.18437</strain>
    </source>
</reference>
<keyword evidence="6" id="KW-1185">Reference proteome</keyword>
<dbReference type="Proteomes" id="UP000539473">
    <property type="component" value="Unassembled WGS sequence"/>
</dbReference>
<accession>A0A7W8KLD4</accession>
<keyword evidence="1" id="KW-0808">Transferase</keyword>
<dbReference type="InterPro" id="IPR018357">
    <property type="entry name" value="Hexapep_transf_CS"/>
</dbReference>
<dbReference type="Gene3D" id="2.160.10.10">
    <property type="entry name" value="Hexapeptide repeat proteins"/>
    <property type="match status" value="1"/>
</dbReference>
<dbReference type="InterPro" id="IPR011004">
    <property type="entry name" value="Trimer_LpxA-like_sf"/>
</dbReference>
<dbReference type="GO" id="GO:0016740">
    <property type="term" value="F:transferase activity"/>
    <property type="evidence" value="ECO:0007669"/>
    <property type="project" value="UniProtKB-KW"/>
</dbReference>
<protein>
    <submittedName>
        <fullName evidence="3">Acetyltransferase</fullName>
    </submittedName>
</protein>
<reference evidence="4 5" key="3">
    <citation type="submission" date="2020-08" db="EMBL/GenBank/DDBJ databases">
        <title>Genomic Encyclopedia of Type Strains, Phase IV (KMG-IV): sequencing the most valuable type-strain genomes for metagenomic binning, comparative biology and taxonomic classification.</title>
        <authorList>
            <person name="Goeker M."/>
        </authorList>
    </citation>
    <scope>NUCLEOTIDE SEQUENCE [LARGE SCALE GENOMIC DNA]</scope>
    <source>
        <strain evidence="4 5">DSM 27521</strain>
    </source>
</reference>
<dbReference type="AlphaFoldDB" id="A0A7W8KLD4"/>
<dbReference type="NCBIfam" id="TIGR03308">
    <property type="entry name" value="phn_thr-fam"/>
    <property type="match status" value="1"/>
</dbReference>
<dbReference type="InterPro" id="IPR050179">
    <property type="entry name" value="Trans_hexapeptide_repeat"/>
</dbReference>
<dbReference type="Proteomes" id="UP000619376">
    <property type="component" value="Unassembled WGS sequence"/>
</dbReference>
<dbReference type="EMBL" id="BNAJ01000022">
    <property type="protein sequence ID" value="GHF64937.1"/>
    <property type="molecule type" value="Genomic_DNA"/>
</dbReference>
<keyword evidence="2" id="KW-0677">Repeat</keyword>
<dbReference type="PANTHER" id="PTHR43300">
    <property type="entry name" value="ACETYLTRANSFERASE"/>
    <property type="match status" value="1"/>
</dbReference>
<reference evidence="6" key="2">
    <citation type="journal article" date="2019" name="Int. J. Syst. Evol. Microbiol.">
        <title>The Global Catalogue of Microorganisms (GCM) 10K type strain sequencing project: providing services to taxonomists for standard genome sequencing and annotation.</title>
        <authorList>
            <consortium name="The Broad Institute Genomics Platform"/>
            <consortium name="The Broad Institute Genome Sequencing Center for Infectious Disease"/>
            <person name="Wu L."/>
            <person name="Ma J."/>
        </authorList>
    </citation>
    <scope>NUCLEOTIDE SEQUENCE [LARGE SCALE GENOMIC DNA]</scope>
    <source>
        <strain evidence="6">CGMCC 1.18437</strain>
    </source>
</reference>
<evidence type="ECO:0000256" key="1">
    <source>
        <dbReference type="ARBA" id="ARBA00022679"/>
    </source>
</evidence>
<evidence type="ECO:0000256" key="2">
    <source>
        <dbReference type="ARBA" id="ARBA00022737"/>
    </source>
</evidence>
<dbReference type="EMBL" id="JACHFK010000021">
    <property type="protein sequence ID" value="MBB5379141.1"/>
    <property type="molecule type" value="Genomic_DNA"/>
</dbReference>
<dbReference type="InterPro" id="IPR017694">
    <property type="entry name" value="Phosphonate_tfrase_rpt"/>
</dbReference>
<dbReference type="InterPro" id="IPR001451">
    <property type="entry name" value="Hexapep"/>
</dbReference>